<feature type="transmembrane region" description="Helical" evidence="2">
    <location>
        <begin position="39"/>
        <end position="58"/>
    </location>
</feature>
<dbReference type="EMBL" id="CAJGYM010000010">
    <property type="protein sequence ID" value="CAD6189215.1"/>
    <property type="molecule type" value="Genomic_DNA"/>
</dbReference>
<protein>
    <submittedName>
        <fullName evidence="3">Uncharacterized protein</fullName>
    </submittedName>
</protein>
<feature type="region of interest" description="Disordered" evidence="1">
    <location>
        <begin position="143"/>
        <end position="260"/>
    </location>
</feature>
<keyword evidence="2" id="KW-0472">Membrane</keyword>
<feature type="compositionally biased region" description="Basic and acidic residues" evidence="1">
    <location>
        <begin position="225"/>
        <end position="237"/>
    </location>
</feature>
<sequence>MVLFLIFGSFIASYWHVWLILIGAWLFTRIAPTLLCGKVMIYYGFWMHFILCSCFPQLRRENYFSSLGKFDNQEIHEIPGLHLQATLSRSVHDHKVDTGVIDIERESVRDEEESEADDVPDRPVIEVAKDKKDIEQSIEQLEEAHDYTHIDATASTPLRPPRPSRVAVQRQDSAESQTELFGDDKQEEEEGTVDDGSKWHPKKIFTAVKKRVMPKRNKTENGTIDEERKEGEEEGKNKNNNGSDHSVEDEGSPEDEQGPSAFYRLYGKLRRRRTTSVDDPNALEVLRPDYTNRFDILDKKKRDQREKKDRKMLGHRIRKQLREAMKEDARIEKKRKKVTDAIELLLQLLRMMTSFAILVGNIRKTFIPAQFKYLKPGQHAYDNYELLLFFRATTFLDISMFWTNMIYVYCLQWQLLCRLGCKLFFFWATVLGLVSTFVMFIPMTTIMNDLDLSWCRLMPNTTFARFQPNW</sequence>
<dbReference type="AlphaFoldDB" id="A0A8S1H111"/>
<feature type="compositionally biased region" description="Acidic residues" evidence="1">
    <location>
        <begin position="247"/>
        <end position="257"/>
    </location>
</feature>
<evidence type="ECO:0000256" key="1">
    <source>
        <dbReference type="SAM" id="MobiDB-lite"/>
    </source>
</evidence>
<feature type="compositionally biased region" description="Basic residues" evidence="1">
    <location>
        <begin position="199"/>
        <end position="216"/>
    </location>
</feature>
<comment type="caution">
    <text evidence="3">The sequence shown here is derived from an EMBL/GenBank/DDBJ whole genome shotgun (WGS) entry which is preliminary data.</text>
</comment>
<keyword evidence="2" id="KW-0812">Transmembrane</keyword>
<reference evidence="3" key="1">
    <citation type="submission" date="2020-10" db="EMBL/GenBank/DDBJ databases">
        <authorList>
            <person name="Kikuchi T."/>
        </authorList>
    </citation>
    <scope>NUCLEOTIDE SEQUENCE</scope>
    <source>
        <strain evidence="3">NKZ352</strain>
    </source>
</reference>
<feature type="transmembrane region" description="Helical" evidence="2">
    <location>
        <begin position="386"/>
        <end position="411"/>
    </location>
</feature>
<name>A0A8S1H111_9PELO</name>
<evidence type="ECO:0000256" key="2">
    <source>
        <dbReference type="SAM" id="Phobius"/>
    </source>
</evidence>
<dbReference type="Proteomes" id="UP000835052">
    <property type="component" value="Unassembled WGS sequence"/>
</dbReference>
<dbReference type="OrthoDB" id="5803839at2759"/>
<feature type="transmembrane region" description="Helical" evidence="2">
    <location>
        <begin position="7"/>
        <end position="27"/>
    </location>
</feature>
<evidence type="ECO:0000313" key="3">
    <source>
        <dbReference type="EMBL" id="CAD6189215.1"/>
    </source>
</evidence>
<proteinExistence type="predicted"/>
<gene>
    <name evidence="3" type="ORF">CAUJ_LOCUS5134</name>
</gene>
<keyword evidence="4" id="KW-1185">Reference proteome</keyword>
<evidence type="ECO:0000313" key="4">
    <source>
        <dbReference type="Proteomes" id="UP000835052"/>
    </source>
</evidence>
<organism evidence="3 4">
    <name type="scientific">Caenorhabditis auriculariae</name>
    <dbReference type="NCBI Taxonomy" id="2777116"/>
    <lineage>
        <taxon>Eukaryota</taxon>
        <taxon>Metazoa</taxon>
        <taxon>Ecdysozoa</taxon>
        <taxon>Nematoda</taxon>
        <taxon>Chromadorea</taxon>
        <taxon>Rhabditida</taxon>
        <taxon>Rhabditina</taxon>
        <taxon>Rhabditomorpha</taxon>
        <taxon>Rhabditoidea</taxon>
        <taxon>Rhabditidae</taxon>
        <taxon>Peloderinae</taxon>
        <taxon>Caenorhabditis</taxon>
    </lineage>
</organism>
<feature type="compositionally biased region" description="Polar residues" evidence="1">
    <location>
        <begin position="170"/>
        <end position="179"/>
    </location>
</feature>
<feature type="transmembrane region" description="Helical" evidence="2">
    <location>
        <begin position="423"/>
        <end position="443"/>
    </location>
</feature>
<accession>A0A8S1H111</accession>
<keyword evidence="2" id="KW-1133">Transmembrane helix</keyword>